<feature type="chain" id="PRO_5011750267" description="DUF3108 domain-containing protein" evidence="1">
    <location>
        <begin position="21"/>
        <end position="248"/>
    </location>
</feature>
<proteinExistence type="predicted"/>
<reference evidence="2 3" key="1">
    <citation type="submission" date="2016-10" db="EMBL/GenBank/DDBJ databases">
        <authorList>
            <person name="de Groot N.N."/>
        </authorList>
    </citation>
    <scope>NUCLEOTIDE SEQUENCE [LARGE SCALE GENOMIC DNA]</scope>
    <source>
        <strain evidence="2 3">DSM 23609</strain>
    </source>
</reference>
<keyword evidence="3" id="KW-1185">Reference proteome</keyword>
<gene>
    <name evidence="2" type="ORF">SAMN04488120_103183</name>
</gene>
<dbReference type="STRING" id="1076937.SAMN04488120_103183"/>
<name>A0A1I2IEM0_9GAMM</name>
<protein>
    <recommendedName>
        <fullName evidence="4">DUF3108 domain-containing protein</fullName>
    </recommendedName>
</protein>
<feature type="signal peptide" evidence="1">
    <location>
        <begin position="1"/>
        <end position="20"/>
    </location>
</feature>
<evidence type="ECO:0000313" key="2">
    <source>
        <dbReference type="EMBL" id="SFF39537.1"/>
    </source>
</evidence>
<dbReference type="Proteomes" id="UP000199771">
    <property type="component" value="Unassembled WGS sequence"/>
</dbReference>
<dbReference type="EMBL" id="FOOC01000003">
    <property type="protein sequence ID" value="SFF39537.1"/>
    <property type="molecule type" value="Genomic_DNA"/>
</dbReference>
<sequence length="248" mass="27926">MRPGLGTLLVLAMAVTPAQAARVETLVGYAYARASGEPIYEEHHRFVYDGAVLIEHRVDYRRPDGTPLATKTLDYRTSRYAPAFRLADARDGYVEGAEYVDGSYRLFRRSSQRAAEESKRLPASPDLVADAGFDQYLRDHLQNLLRMGKAEIRFAVAGRLDAFAFRAVVLERTRLFGSDAVKLRVEPDSWLRWLVKPIDLTYDLRDGRLLRYEGLSNIRSETGELYDARIDFPDPPVVRGDDAAAASP</sequence>
<organism evidence="2 3">
    <name type="scientific">Fontimonas thermophila</name>
    <dbReference type="NCBI Taxonomy" id="1076937"/>
    <lineage>
        <taxon>Bacteria</taxon>
        <taxon>Pseudomonadati</taxon>
        <taxon>Pseudomonadota</taxon>
        <taxon>Gammaproteobacteria</taxon>
        <taxon>Nevskiales</taxon>
        <taxon>Nevskiaceae</taxon>
        <taxon>Fontimonas</taxon>
    </lineage>
</organism>
<keyword evidence="1" id="KW-0732">Signal</keyword>
<accession>A0A1I2IEM0</accession>
<evidence type="ECO:0000313" key="3">
    <source>
        <dbReference type="Proteomes" id="UP000199771"/>
    </source>
</evidence>
<dbReference type="OrthoDB" id="1491713at2"/>
<dbReference type="RefSeq" id="WP_143383626.1">
    <property type="nucleotide sequence ID" value="NZ_FOOC01000003.1"/>
</dbReference>
<evidence type="ECO:0008006" key="4">
    <source>
        <dbReference type="Google" id="ProtNLM"/>
    </source>
</evidence>
<dbReference type="AlphaFoldDB" id="A0A1I2IEM0"/>
<evidence type="ECO:0000256" key="1">
    <source>
        <dbReference type="SAM" id="SignalP"/>
    </source>
</evidence>